<keyword evidence="1" id="KW-1133">Transmembrane helix</keyword>
<proteinExistence type="predicted"/>
<dbReference type="Proteomes" id="UP000238479">
    <property type="component" value="Chromosome 5"/>
</dbReference>
<evidence type="ECO:0000313" key="3">
    <source>
        <dbReference type="Proteomes" id="UP000238479"/>
    </source>
</evidence>
<protein>
    <submittedName>
        <fullName evidence="2">Uncharacterized protein</fullName>
    </submittedName>
</protein>
<keyword evidence="1" id="KW-0472">Membrane</keyword>
<keyword evidence="1" id="KW-0812">Transmembrane</keyword>
<name>A0A2P6QDQ3_ROSCH</name>
<dbReference type="EMBL" id="PDCK01000043">
    <property type="protein sequence ID" value="PRQ32294.1"/>
    <property type="molecule type" value="Genomic_DNA"/>
</dbReference>
<keyword evidence="3" id="KW-1185">Reference proteome</keyword>
<gene>
    <name evidence="2" type="ORF">RchiOBHm_Chr5g0044771</name>
</gene>
<reference evidence="2 3" key="1">
    <citation type="journal article" date="2018" name="Nat. Genet.">
        <title>The Rosa genome provides new insights in the design of modern roses.</title>
        <authorList>
            <person name="Bendahmane M."/>
        </authorList>
    </citation>
    <scope>NUCLEOTIDE SEQUENCE [LARGE SCALE GENOMIC DNA]</scope>
    <source>
        <strain evidence="3">cv. Old Blush</strain>
    </source>
</reference>
<comment type="caution">
    <text evidence="2">The sequence shown here is derived from an EMBL/GenBank/DDBJ whole genome shotgun (WGS) entry which is preliminary data.</text>
</comment>
<sequence>MTTQDLNYIYPLTTLLRETHNNRTTKQRQPFGLLSFPSFSIIFPLFFLFYFEI</sequence>
<evidence type="ECO:0000256" key="1">
    <source>
        <dbReference type="SAM" id="Phobius"/>
    </source>
</evidence>
<dbReference type="Gramene" id="PRQ32294">
    <property type="protein sequence ID" value="PRQ32294"/>
    <property type="gene ID" value="RchiOBHm_Chr5g0044771"/>
</dbReference>
<accession>A0A2P6QDQ3</accession>
<feature type="transmembrane region" description="Helical" evidence="1">
    <location>
        <begin position="31"/>
        <end position="51"/>
    </location>
</feature>
<organism evidence="2 3">
    <name type="scientific">Rosa chinensis</name>
    <name type="common">China rose</name>
    <dbReference type="NCBI Taxonomy" id="74649"/>
    <lineage>
        <taxon>Eukaryota</taxon>
        <taxon>Viridiplantae</taxon>
        <taxon>Streptophyta</taxon>
        <taxon>Embryophyta</taxon>
        <taxon>Tracheophyta</taxon>
        <taxon>Spermatophyta</taxon>
        <taxon>Magnoliopsida</taxon>
        <taxon>eudicotyledons</taxon>
        <taxon>Gunneridae</taxon>
        <taxon>Pentapetalae</taxon>
        <taxon>rosids</taxon>
        <taxon>fabids</taxon>
        <taxon>Rosales</taxon>
        <taxon>Rosaceae</taxon>
        <taxon>Rosoideae</taxon>
        <taxon>Rosoideae incertae sedis</taxon>
        <taxon>Rosa</taxon>
    </lineage>
</organism>
<dbReference type="AlphaFoldDB" id="A0A2P6QDQ3"/>
<evidence type="ECO:0000313" key="2">
    <source>
        <dbReference type="EMBL" id="PRQ32294.1"/>
    </source>
</evidence>